<organism evidence="19 20">
    <name type="scientific">Croceibacterium soli</name>
    <dbReference type="NCBI Taxonomy" id="1739690"/>
    <lineage>
        <taxon>Bacteria</taxon>
        <taxon>Pseudomonadati</taxon>
        <taxon>Pseudomonadota</taxon>
        <taxon>Alphaproteobacteria</taxon>
        <taxon>Sphingomonadales</taxon>
        <taxon>Erythrobacteraceae</taxon>
        <taxon>Croceibacterium</taxon>
    </lineage>
</organism>
<evidence type="ECO:0000256" key="13">
    <source>
        <dbReference type="ARBA" id="ARBA00022991"/>
    </source>
</evidence>
<dbReference type="Pfam" id="PF13185">
    <property type="entry name" value="GAF_2"/>
    <property type="match status" value="1"/>
</dbReference>
<dbReference type="GO" id="GO:0004673">
    <property type="term" value="F:protein histidine kinase activity"/>
    <property type="evidence" value="ECO:0007669"/>
    <property type="project" value="UniProtKB-EC"/>
</dbReference>
<dbReference type="SMART" id="SM00086">
    <property type="entry name" value="PAC"/>
    <property type="match status" value="1"/>
</dbReference>
<dbReference type="SUPFAM" id="SSF55781">
    <property type="entry name" value="GAF domain-like"/>
    <property type="match status" value="1"/>
</dbReference>
<evidence type="ECO:0000256" key="3">
    <source>
        <dbReference type="ARBA" id="ARBA00022543"/>
    </source>
</evidence>
<keyword evidence="5" id="KW-0716">Sensory transduction</keyword>
<dbReference type="Gene3D" id="3.30.450.40">
    <property type="match status" value="1"/>
</dbReference>
<dbReference type="PANTHER" id="PTHR41523:SF8">
    <property type="entry name" value="ETHYLENE RESPONSE SENSOR PROTEIN"/>
    <property type="match status" value="1"/>
</dbReference>
<evidence type="ECO:0000256" key="7">
    <source>
        <dbReference type="ARBA" id="ARBA00022643"/>
    </source>
</evidence>
<evidence type="ECO:0000256" key="15">
    <source>
        <dbReference type="ARBA" id="ARBA00023170"/>
    </source>
</evidence>
<dbReference type="GO" id="GO:0006355">
    <property type="term" value="P:regulation of DNA-templated transcription"/>
    <property type="evidence" value="ECO:0007669"/>
    <property type="project" value="InterPro"/>
</dbReference>
<protein>
    <recommendedName>
        <fullName evidence="2">histidine kinase</fullName>
        <ecNumber evidence="2">2.7.13.3</ecNumber>
    </recommendedName>
</protein>
<evidence type="ECO:0000256" key="1">
    <source>
        <dbReference type="ARBA" id="ARBA00000085"/>
    </source>
</evidence>
<dbReference type="CDD" id="cd00130">
    <property type="entry name" value="PAS"/>
    <property type="match status" value="1"/>
</dbReference>
<evidence type="ECO:0000259" key="17">
    <source>
        <dbReference type="PROSITE" id="PS50112"/>
    </source>
</evidence>
<comment type="catalytic activity">
    <reaction evidence="1">
        <text>ATP + protein L-histidine = ADP + protein N-phospho-L-histidine.</text>
        <dbReference type="EC" id="2.7.13.3"/>
    </reaction>
</comment>
<feature type="domain" description="PAS" evidence="17">
    <location>
        <begin position="43"/>
        <end position="114"/>
    </location>
</feature>
<dbReference type="PANTHER" id="PTHR41523">
    <property type="entry name" value="TWO-COMPONENT SYSTEM SENSOR PROTEIN"/>
    <property type="match status" value="1"/>
</dbReference>
<feature type="compositionally biased region" description="Basic residues" evidence="16">
    <location>
        <begin position="1"/>
        <end position="10"/>
    </location>
</feature>
<evidence type="ECO:0000259" key="18">
    <source>
        <dbReference type="PROSITE" id="PS50113"/>
    </source>
</evidence>
<dbReference type="SMART" id="SM00911">
    <property type="entry name" value="HWE_HK"/>
    <property type="match status" value="1"/>
</dbReference>
<dbReference type="NCBIfam" id="TIGR00229">
    <property type="entry name" value="sensory_box"/>
    <property type="match status" value="1"/>
</dbReference>
<dbReference type="SUPFAM" id="SSF55785">
    <property type="entry name" value="PYP-like sensor domain (PAS domain)"/>
    <property type="match status" value="1"/>
</dbReference>
<dbReference type="EMBL" id="WTYK01000004">
    <property type="protein sequence ID" value="MXP41639.1"/>
    <property type="molecule type" value="Genomic_DNA"/>
</dbReference>
<evidence type="ECO:0000256" key="9">
    <source>
        <dbReference type="ARBA" id="ARBA00022737"/>
    </source>
</evidence>
<proteinExistence type="predicted"/>
<feature type="domain" description="PAC" evidence="18">
    <location>
        <begin position="121"/>
        <end position="171"/>
    </location>
</feature>
<dbReference type="AlphaFoldDB" id="A0A6I4UV46"/>
<dbReference type="Proteomes" id="UP000469159">
    <property type="component" value="Unassembled WGS sequence"/>
</dbReference>
<dbReference type="InterPro" id="IPR000014">
    <property type="entry name" value="PAS"/>
</dbReference>
<evidence type="ECO:0000256" key="5">
    <source>
        <dbReference type="ARBA" id="ARBA00022606"/>
    </source>
</evidence>
<dbReference type="InterPro" id="IPR001610">
    <property type="entry name" value="PAC"/>
</dbReference>
<dbReference type="Pfam" id="PF00989">
    <property type="entry name" value="PAS"/>
    <property type="match status" value="1"/>
</dbReference>
<keyword evidence="13" id="KW-0157">Chromophore</keyword>
<keyword evidence="4" id="KW-0597">Phosphoprotein</keyword>
<keyword evidence="11" id="KW-0418">Kinase</keyword>
<keyword evidence="3" id="KW-0600">Photoreceptor protein</keyword>
<dbReference type="InterPro" id="IPR000700">
    <property type="entry name" value="PAS-assoc_C"/>
</dbReference>
<evidence type="ECO:0000313" key="20">
    <source>
        <dbReference type="Proteomes" id="UP000469159"/>
    </source>
</evidence>
<keyword evidence="10" id="KW-0547">Nucleotide-binding</keyword>
<evidence type="ECO:0000256" key="14">
    <source>
        <dbReference type="ARBA" id="ARBA00023026"/>
    </source>
</evidence>
<dbReference type="InterPro" id="IPR029016">
    <property type="entry name" value="GAF-like_dom_sf"/>
</dbReference>
<dbReference type="PROSITE" id="PS50113">
    <property type="entry name" value="PAC"/>
    <property type="match status" value="1"/>
</dbReference>
<dbReference type="InterPro" id="IPR036890">
    <property type="entry name" value="HATPase_C_sf"/>
</dbReference>
<dbReference type="InterPro" id="IPR013767">
    <property type="entry name" value="PAS_fold"/>
</dbReference>
<keyword evidence="7" id="KW-0288">FMN</keyword>
<dbReference type="GO" id="GO:0009881">
    <property type="term" value="F:photoreceptor activity"/>
    <property type="evidence" value="ECO:0007669"/>
    <property type="project" value="UniProtKB-KW"/>
</dbReference>
<evidence type="ECO:0000256" key="6">
    <source>
        <dbReference type="ARBA" id="ARBA00022630"/>
    </source>
</evidence>
<evidence type="ECO:0000256" key="11">
    <source>
        <dbReference type="ARBA" id="ARBA00022777"/>
    </source>
</evidence>
<evidence type="ECO:0000256" key="16">
    <source>
        <dbReference type="SAM" id="MobiDB-lite"/>
    </source>
</evidence>
<keyword evidence="6" id="KW-0285">Flavoprotein</keyword>
<dbReference type="InterPro" id="IPR035965">
    <property type="entry name" value="PAS-like_dom_sf"/>
</dbReference>
<keyword evidence="15" id="KW-0675">Receptor</keyword>
<dbReference type="SMART" id="SM00091">
    <property type="entry name" value="PAS"/>
    <property type="match status" value="1"/>
</dbReference>
<dbReference type="EC" id="2.7.13.3" evidence="2"/>
<keyword evidence="14" id="KW-0843">Virulence</keyword>
<gene>
    <name evidence="19" type="ORF">GRI75_08285</name>
</gene>
<dbReference type="SMART" id="SM00065">
    <property type="entry name" value="GAF"/>
    <property type="match status" value="1"/>
</dbReference>
<dbReference type="GO" id="GO:0005524">
    <property type="term" value="F:ATP binding"/>
    <property type="evidence" value="ECO:0007669"/>
    <property type="project" value="UniProtKB-KW"/>
</dbReference>
<evidence type="ECO:0000256" key="8">
    <source>
        <dbReference type="ARBA" id="ARBA00022679"/>
    </source>
</evidence>
<reference evidence="19 20" key="1">
    <citation type="submission" date="2019-12" db="EMBL/GenBank/DDBJ databases">
        <title>Genomic-based taxomic classification of the family Erythrobacteraceae.</title>
        <authorList>
            <person name="Xu L."/>
        </authorList>
    </citation>
    <scope>NUCLEOTIDE SEQUENCE [LARGE SCALE GENOMIC DNA]</scope>
    <source>
        <strain evidence="19 20">MCCC 1K02066</strain>
    </source>
</reference>
<feature type="region of interest" description="Disordered" evidence="16">
    <location>
        <begin position="1"/>
        <end position="28"/>
    </location>
</feature>
<accession>A0A6I4UV46</accession>
<keyword evidence="8" id="KW-0808">Transferase</keyword>
<sequence>MPHGRSARSRGRADDRRTSSSPLDEGTQLRLPLAMDPADHVLLPPELSPILETVLDAVVVVTIEGRVIGWNTVAEEIFGWPAREALGRALSDLIIPPQHREAHDQGIKRLIAGAPPRVLNRRIEISALRADGSEFPVELSITSVNTSGGPVFVGFLRDITQRKLAEEVLRRQSIESRLMFDLATMATQAESFEEALAEGLAAICRLSGWPVGHAFTVLGQDPGRLISTDIWHEAEPGAAEAMREATEAVAWDIGVGLPGTILRTGEPLWLTDTDHELNFFRKTAGFRAGFGFPLTCEGRVIAILEFFSRSPEKPNPELLLTVRTLGEQVGRVFERRRRQDREALLVDELNHRVKNLLMVVQSVARQTFRWNPSPEAALTAFLGRLAALAKAHDLLLASDLREVGLRDVVEGAIKGSGSALERFSIDGRNTPVPGSYATPIVLAVHELCTNSVKYGSLSSPEGVVQLNWGRSDQGDQFVFEWREIGGPAVSPPSRTGFGSILLGRMLEAELGGKAEIEYAADGLRCRFTTPVPNADPGL</sequence>
<name>A0A6I4UV46_9SPHN</name>
<comment type="caution">
    <text evidence="19">The sequence shown here is derived from an EMBL/GenBank/DDBJ whole genome shotgun (WGS) entry which is preliminary data.</text>
</comment>
<dbReference type="PROSITE" id="PS50112">
    <property type="entry name" value="PAS"/>
    <property type="match status" value="1"/>
</dbReference>
<dbReference type="InterPro" id="IPR003018">
    <property type="entry name" value="GAF"/>
</dbReference>
<dbReference type="Pfam" id="PF07536">
    <property type="entry name" value="HWE_HK"/>
    <property type="match status" value="1"/>
</dbReference>
<dbReference type="InterPro" id="IPR011102">
    <property type="entry name" value="Sig_transdc_His_kinase_HWE"/>
</dbReference>
<dbReference type="Gene3D" id="3.30.565.10">
    <property type="entry name" value="Histidine kinase-like ATPase, C-terminal domain"/>
    <property type="match status" value="1"/>
</dbReference>
<keyword evidence="9" id="KW-0677">Repeat</keyword>
<keyword evidence="12" id="KW-0067">ATP-binding</keyword>
<evidence type="ECO:0000256" key="4">
    <source>
        <dbReference type="ARBA" id="ARBA00022553"/>
    </source>
</evidence>
<keyword evidence="20" id="KW-1185">Reference proteome</keyword>
<evidence type="ECO:0000313" key="19">
    <source>
        <dbReference type="EMBL" id="MXP41639.1"/>
    </source>
</evidence>
<evidence type="ECO:0000256" key="12">
    <source>
        <dbReference type="ARBA" id="ARBA00022840"/>
    </source>
</evidence>
<dbReference type="Gene3D" id="3.30.450.20">
    <property type="entry name" value="PAS domain"/>
    <property type="match status" value="1"/>
</dbReference>
<evidence type="ECO:0000256" key="10">
    <source>
        <dbReference type="ARBA" id="ARBA00022741"/>
    </source>
</evidence>
<evidence type="ECO:0000256" key="2">
    <source>
        <dbReference type="ARBA" id="ARBA00012438"/>
    </source>
</evidence>